<dbReference type="SMART" id="SM00388">
    <property type="entry name" value="HisKA"/>
    <property type="match status" value="1"/>
</dbReference>
<dbReference type="RefSeq" id="WP_117152709.1">
    <property type="nucleotide sequence ID" value="NZ_BMLG01000001.1"/>
</dbReference>
<evidence type="ECO:0000313" key="15">
    <source>
        <dbReference type="EMBL" id="GGM19275.1"/>
    </source>
</evidence>
<evidence type="ECO:0000256" key="9">
    <source>
        <dbReference type="ARBA" id="ARBA00022840"/>
    </source>
</evidence>
<dbReference type="InterPro" id="IPR003661">
    <property type="entry name" value="HisK_dim/P_dom"/>
</dbReference>
<comment type="catalytic activity">
    <reaction evidence="1">
        <text>ATP + protein L-histidine = ADP + protein N-phospho-L-histidine.</text>
        <dbReference type="EC" id="2.7.13.3"/>
    </reaction>
</comment>
<keyword evidence="10" id="KW-0902">Two-component regulatory system</keyword>
<dbReference type="GO" id="GO:0007234">
    <property type="term" value="P:osmosensory signaling via phosphorelay pathway"/>
    <property type="evidence" value="ECO:0007669"/>
    <property type="project" value="TreeGrafter"/>
</dbReference>
<keyword evidence="12" id="KW-1133">Transmembrane helix</keyword>
<dbReference type="Pfam" id="PF02518">
    <property type="entry name" value="HATPase_c"/>
    <property type="match status" value="1"/>
</dbReference>
<dbReference type="GO" id="GO:0005886">
    <property type="term" value="C:plasma membrane"/>
    <property type="evidence" value="ECO:0007669"/>
    <property type="project" value="UniProtKB-SubCell"/>
</dbReference>
<dbReference type="PRINTS" id="PR00344">
    <property type="entry name" value="BCTRLSENSOR"/>
</dbReference>
<dbReference type="GO" id="GO:0030295">
    <property type="term" value="F:protein kinase activator activity"/>
    <property type="evidence" value="ECO:0007669"/>
    <property type="project" value="TreeGrafter"/>
</dbReference>
<dbReference type="PANTHER" id="PTHR42878">
    <property type="entry name" value="TWO-COMPONENT HISTIDINE KINASE"/>
    <property type="match status" value="1"/>
</dbReference>
<gene>
    <name evidence="15" type="primary">lcoS</name>
    <name evidence="15" type="ORF">GCM10011351_01400</name>
</gene>
<feature type="domain" description="HAMP" evidence="14">
    <location>
        <begin position="181"/>
        <end position="233"/>
    </location>
</feature>
<feature type="transmembrane region" description="Helical" evidence="12">
    <location>
        <begin position="12"/>
        <end position="32"/>
    </location>
</feature>
<dbReference type="EC" id="2.7.13.3" evidence="3"/>
<reference evidence="15" key="1">
    <citation type="journal article" date="2014" name="Int. J. Syst. Evol. Microbiol.">
        <title>Complete genome sequence of Corynebacterium casei LMG S-19264T (=DSM 44701T), isolated from a smear-ripened cheese.</title>
        <authorList>
            <consortium name="US DOE Joint Genome Institute (JGI-PGF)"/>
            <person name="Walter F."/>
            <person name="Albersmeier A."/>
            <person name="Kalinowski J."/>
            <person name="Ruckert C."/>
        </authorList>
    </citation>
    <scope>NUCLEOTIDE SEQUENCE</scope>
    <source>
        <strain evidence="15">CGMCC 1.6333</strain>
    </source>
</reference>
<dbReference type="SMART" id="SM00304">
    <property type="entry name" value="HAMP"/>
    <property type="match status" value="1"/>
</dbReference>
<evidence type="ECO:0000256" key="5">
    <source>
        <dbReference type="ARBA" id="ARBA00022553"/>
    </source>
</evidence>
<name>A0A917TD81_9BACI</name>
<dbReference type="SUPFAM" id="SSF55874">
    <property type="entry name" value="ATPase domain of HSP90 chaperone/DNA topoisomerase II/histidine kinase"/>
    <property type="match status" value="1"/>
</dbReference>
<dbReference type="InterPro" id="IPR003660">
    <property type="entry name" value="HAMP_dom"/>
</dbReference>
<keyword evidence="5" id="KW-0597">Phosphoprotein</keyword>
<dbReference type="CDD" id="cd00082">
    <property type="entry name" value="HisKA"/>
    <property type="match status" value="1"/>
</dbReference>
<dbReference type="Gene3D" id="1.10.287.130">
    <property type="match status" value="1"/>
</dbReference>
<dbReference type="SUPFAM" id="SSF158472">
    <property type="entry name" value="HAMP domain-like"/>
    <property type="match status" value="1"/>
</dbReference>
<evidence type="ECO:0000259" key="14">
    <source>
        <dbReference type="PROSITE" id="PS50885"/>
    </source>
</evidence>
<dbReference type="GO" id="GO:0000156">
    <property type="term" value="F:phosphorelay response regulator activity"/>
    <property type="evidence" value="ECO:0007669"/>
    <property type="project" value="TreeGrafter"/>
</dbReference>
<dbReference type="PROSITE" id="PS50109">
    <property type="entry name" value="HIS_KIN"/>
    <property type="match status" value="1"/>
</dbReference>
<feature type="transmembrane region" description="Helical" evidence="12">
    <location>
        <begin position="161"/>
        <end position="183"/>
    </location>
</feature>
<dbReference type="GO" id="GO:0005524">
    <property type="term" value="F:ATP binding"/>
    <property type="evidence" value="ECO:0007669"/>
    <property type="project" value="UniProtKB-KW"/>
</dbReference>
<keyword evidence="6" id="KW-0808">Transferase</keyword>
<dbReference type="AlphaFoldDB" id="A0A917TD81"/>
<evidence type="ECO:0000256" key="3">
    <source>
        <dbReference type="ARBA" id="ARBA00012438"/>
    </source>
</evidence>
<evidence type="ECO:0000256" key="7">
    <source>
        <dbReference type="ARBA" id="ARBA00022741"/>
    </source>
</evidence>
<dbReference type="SMART" id="SM00387">
    <property type="entry name" value="HATPase_c"/>
    <property type="match status" value="1"/>
</dbReference>
<keyword evidence="16" id="KW-1185">Reference proteome</keyword>
<evidence type="ECO:0000259" key="13">
    <source>
        <dbReference type="PROSITE" id="PS50109"/>
    </source>
</evidence>
<evidence type="ECO:0000256" key="1">
    <source>
        <dbReference type="ARBA" id="ARBA00000085"/>
    </source>
</evidence>
<dbReference type="InterPro" id="IPR004358">
    <property type="entry name" value="Sig_transdc_His_kin-like_C"/>
</dbReference>
<evidence type="ECO:0000256" key="11">
    <source>
        <dbReference type="ARBA" id="ARBA00023136"/>
    </source>
</evidence>
<evidence type="ECO:0000256" key="8">
    <source>
        <dbReference type="ARBA" id="ARBA00022777"/>
    </source>
</evidence>
<dbReference type="InterPro" id="IPR036890">
    <property type="entry name" value="HATPase_C_sf"/>
</dbReference>
<dbReference type="Pfam" id="PF00512">
    <property type="entry name" value="HisKA"/>
    <property type="match status" value="1"/>
</dbReference>
<dbReference type="PANTHER" id="PTHR42878:SF3">
    <property type="entry name" value="HISTIDINE PROTEIN KINASE SAES"/>
    <property type="match status" value="1"/>
</dbReference>
<dbReference type="InterPro" id="IPR003594">
    <property type="entry name" value="HATPase_dom"/>
</dbReference>
<sequence>MLDRLSFRIGSLFFILLIAVLSFFYLLLYSNLVNDRVGEVFESVLDRGNAHSAVLGDYFNPTTLEHVALMEESANYSVVITDREQQIIEQSNQVSQKMREVISREVSNKQNGSTVFDDWANSTFIATVSPIVHNDKLLGYVYMFADTNYIQGLVQNLQKQFLVIGGISLLITLVIVLLLSRLITLPVRQMKDATTQLREGKEHVPLQVYRRDELGELAKAISGLSTDLTRLKKERNDFLSSISHELRTPLTYVKGYAEIAQRSTISETERAAYLDIIRQEVEALTRMIQQLFDLAKLDSNQFEISRREVLLCDVIKQVVDRVTPAFEANGHKLQINCPGGIEVFIDPDRFNQVMWNVLDNARKYLSDQGTVKVEVIENVEEVCINVQDNGIGIEKEALKHLFTRFYRVEKSRSRKTGGTGLGLAIVKEIIDAHQGTISIESELGEGTFVSIKLPKY</sequence>
<comment type="caution">
    <text evidence="15">The sequence shown here is derived from an EMBL/GenBank/DDBJ whole genome shotgun (WGS) entry which is preliminary data.</text>
</comment>
<dbReference type="FunFam" id="1.10.287.130:FF:000001">
    <property type="entry name" value="Two-component sensor histidine kinase"/>
    <property type="match status" value="1"/>
</dbReference>
<keyword evidence="4" id="KW-1003">Cell membrane</keyword>
<dbReference type="Proteomes" id="UP000618460">
    <property type="component" value="Unassembled WGS sequence"/>
</dbReference>
<evidence type="ECO:0000256" key="2">
    <source>
        <dbReference type="ARBA" id="ARBA00004651"/>
    </source>
</evidence>
<dbReference type="CDD" id="cd00075">
    <property type="entry name" value="HATPase"/>
    <property type="match status" value="1"/>
</dbReference>
<organism evidence="15 16">
    <name type="scientific">Paraliobacillus quinghaiensis</name>
    <dbReference type="NCBI Taxonomy" id="470815"/>
    <lineage>
        <taxon>Bacteria</taxon>
        <taxon>Bacillati</taxon>
        <taxon>Bacillota</taxon>
        <taxon>Bacilli</taxon>
        <taxon>Bacillales</taxon>
        <taxon>Bacillaceae</taxon>
        <taxon>Paraliobacillus</taxon>
    </lineage>
</organism>
<keyword evidence="12" id="KW-0812">Transmembrane</keyword>
<keyword evidence="8 15" id="KW-0418">Kinase</keyword>
<keyword evidence="11 12" id="KW-0472">Membrane</keyword>
<dbReference type="PROSITE" id="PS50885">
    <property type="entry name" value="HAMP"/>
    <property type="match status" value="1"/>
</dbReference>
<evidence type="ECO:0000256" key="12">
    <source>
        <dbReference type="SAM" id="Phobius"/>
    </source>
</evidence>
<accession>A0A917TD81</accession>
<evidence type="ECO:0000256" key="4">
    <source>
        <dbReference type="ARBA" id="ARBA00022475"/>
    </source>
</evidence>
<keyword evidence="9" id="KW-0067">ATP-binding</keyword>
<evidence type="ECO:0000256" key="6">
    <source>
        <dbReference type="ARBA" id="ARBA00022679"/>
    </source>
</evidence>
<keyword evidence="7" id="KW-0547">Nucleotide-binding</keyword>
<dbReference type="InterPro" id="IPR050351">
    <property type="entry name" value="BphY/WalK/GraS-like"/>
</dbReference>
<dbReference type="GO" id="GO:0000155">
    <property type="term" value="F:phosphorelay sensor kinase activity"/>
    <property type="evidence" value="ECO:0007669"/>
    <property type="project" value="InterPro"/>
</dbReference>
<evidence type="ECO:0000313" key="16">
    <source>
        <dbReference type="Proteomes" id="UP000618460"/>
    </source>
</evidence>
<dbReference type="Gene3D" id="3.30.565.10">
    <property type="entry name" value="Histidine kinase-like ATPase, C-terminal domain"/>
    <property type="match status" value="1"/>
</dbReference>
<evidence type="ECO:0000256" key="10">
    <source>
        <dbReference type="ARBA" id="ARBA00023012"/>
    </source>
</evidence>
<dbReference type="Pfam" id="PF00672">
    <property type="entry name" value="HAMP"/>
    <property type="match status" value="1"/>
</dbReference>
<dbReference type="CDD" id="cd06225">
    <property type="entry name" value="HAMP"/>
    <property type="match status" value="1"/>
</dbReference>
<feature type="domain" description="Histidine kinase" evidence="13">
    <location>
        <begin position="241"/>
        <end position="456"/>
    </location>
</feature>
<dbReference type="EMBL" id="BMLG01000001">
    <property type="protein sequence ID" value="GGM19275.1"/>
    <property type="molecule type" value="Genomic_DNA"/>
</dbReference>
<dbReference type="OrthoDB" id="9813151at2"/>
<proteinExistence type="predicted"/>
<dbReference type="FunFam" id="3.30.565.10:FF:000006">
    <property type="entry name" value="Sensor histidine kinase WalK"/>
    <property type="match status" value="1"/>
</dbReference>
<comment type="subcellular location">
    <subcellularLocation>
        <location evidence="2">Cell membrane</location>
        <topology evidence="2">Multi-pass membrane protein</topology>
    </subcellularLocation>
</comment>
<dbReference type="SUPFAM" id="SSF47384">
    <property type="entry name" value="Homodimeric domain of signal transducing histidine kinase"/>
    <property type="match status" value="1"/>
</dbReference>
<protein>
    <recommendedName>
        <fullName evidence="3">histidine kinase</fullName>
        <ecNumber evidence="3">2.7.13.3</ecNumber>
    </recommendedName>
</protein>
<dbReference type="Gene3D" id="6.10.340.10">
    <property type="match status" value="1"/>
</dbReference>
<dbReference type="InterPro" id="IPR005467">
    <property type="entry name" value="His_kinase_dom"/>
</dbReference>
<dbReference type="InterPro" id="IPR036097">
    <property type="entry name" value="HisK_dim/P_sf"/>
</dbReference>
<reference evidence="15" key="2">
    <citation type="submission" date="2020-09" db="EMBL/GenBank/DDBJ databases">
        <authorList>
            <person name="Sun Q."/>
            <person name="Zhou Y."/>
        </authorList>
    </citation>
    <scope>NUCLEOTIDE SEQUENCE</scope>
    <source>
        <strain evidence="15">CGMCC 1.6333</strain>
    </source>
</reference>